<evidence type="ECO:0000256" key="6">
    <source>
        <dbReference type="RuleBase" id="RU365002"/>
    </source>
</evidence>
<dbReference type="GO" id="GO:0006400">
    <property type="term" value="P:tRNA modification"/>
    <property type="evidence" value="ECO:0007669"/>
    <property type="project" value="TreeGrafter"/>
</dbReference>
<dbReference type="GO" id="GO:0016787">
    <property type="term" value="F:hydrolase activity"/>
    <property type="evidence" value="ECO:0007669"/>
    <property type="project" value="UniProtKB-KW"/>
</dbReference>
<protein>
    <recommendedName>
        <fullName evidence="3 6">Queuosine 5'-phosphate N-glycosylase/hydrolase</fullName>
        <ecNumber evidence="6">3.2.2.-</ecNumber>
    </recommendedName>
    <alternativeName>
        <fullName evidence="4 6">Queuosine-nucleotide N-glycosylase/hydrolase</fullName>
    </alternativeName>
</protein>
<evidence type="ECO:0000256" key="1">
    <source>
        <dbReference type="ARBA" id="ARBA00022801"/>
    </source>
</evidence>
<dbReference type="EMBL" id="BSXW01000087">
    <property type="protein sequence ID" value="GMF11765.1"/>
    <property type="molecule type" value="Genomic_DNA"/>
</dbReference>
<dbReference type="AlphaFoldDB" id="A0A9W6TFY0"/>
<evidence type="ECO:0000313" key="7">
    <source>
        <dbReference type="EMBL" id="GMF11765.1"/>
    </source>
</evidence>
<reference evidence="7" key="1">
    <citation type="submission" date="2023-04" db="EMBL/GenBank/DDBJ databases">
        <title>Phytophthora lilii NBRC 32176.</title>
        <authorList>
            <person name="Ichikawa N."/>
            <person name="Sato H."/>
            <person name="Tonouchi N."/>
        </authorList>
    </citation>
    <scope>NUCLEOTIDE SEQUENCE</scope>
    <source>
        <strain evidence="7">NBRC 32176</strain>
    </source>
</reference>
<dbReference type="EC" id="3.2.2.-" evidence="6"/>
<keyword evidence="1 6" id="KW-0378">Hydrolase</keyword>
<comment type="similarity">
    <text evidence="2 6">Belongs to the QNG1 protein family.</text>
</comment>
<dbReference type="InterPro" id="IPR019438">
    <property type="entry name" value="Q_salvage"/>
</dbReference>
<evidence type="ECO:0000256" key="2">
    <source>
        <dbReference type="ARBA" id="ARBA00035119"/>
    </source>
</evidence>
<name>A0A9W6TFY0_9STRA</name>
<comment type="function">
    <text evidence="6">Catalyzes the hydrolysis of queuosine 5'-phosphate, releasing the nucleobase queuine (q). Is required for salvage of queuine from exogenous queuosine (Q) that is imported and then converted to queuosine 5'-phosphate intracellularly.</text>
</comment>
<sequence length="107" mass="11958">MEYEHLARGLKTALARDPTALDAGNLATVTNETVASWFHPFTPPQLDERRRKVQEVGQVLQHFFDGLALNLIKKANFSAVEAVRLVLANFPGPEYSSRDFLGVFCLL</sequence>
<dbReference type="Proteomes" id="UP001165083">
    <property type="component" value="Unassembled WGS sequence"/>
</dbReference>
<dbReference type="Pfam" id="PF10343">
    <property type="entry name" value="Q_salvage"/>
    <property type="match status" value="1"/>
</dbReference>
<proteinExistence type="inferred from homology"/>
<accession>A0A9W6TFY0</accession>
<evidence type="ECO:0000256" key="3">
    <source>
        <dbReference type="ARBA" id="ARBA00035306"/>
    </source>
</evidence>
<evidence type="ECO:0000256" key="5">
    <source>
        <dbReference type="ARBA" id="ARBA00048204"/>
    </source>
</evidence>
<dbReference type="PANTHER" id="PTHR21314">
    <property type="entry name" value="QUEUOSINE 5'-PHOSPHATE N-GLYCOSYLASE_HYDROLASE-RELATED"/>
    <property type="match status" value="1"/>
</dbReference>
<evidence type="ECO:0000313" key="8">
    <source>
        <dbReference type="Proteomes" id="UP001165083"/>
    </source>
</evidence>
<comment type="catalytic activity">
    <reaction evidence="5 6">
        <text>queuosine 5'-phosphate + H2O = queuine + D-ribose 5-phosphate</text>
        <dbReference type="Rhea" id="RHEA:75387"/>
        <dbReference type="ChEBI" id="CHEBI:15377"/>
        <dbReference type="ChEBI" id="CHEBI:17433"/>
        <dbReference type="ChEBI" id="CHEBI:78346"/>
        <dbReference type="ChEBI" id="CHEBI:194371"/>
    </reaction>
    <physiologicalReaction direction="left-to-right" evidence="5 6">
        <dbReference type="Rhea" id="RHEA:75388"/>
    </physiologicalReaction>
</comment>
<dbReference type="OrthoDB" id="416777at2759"/>
<organism evidence="7 8">
    <name type="scientific">Phytophthora lilii</name>
    <dbReference type="NCBI Taxonomy" id="2077276"/>
    <lineage>
        <taxon>Eukaryota</taxon>
        <taxon>Sar</taxon>
        <taxon>Stramenopiles</taxon>
        <taxon>Oomycota</taxon>
        <taxon>Peronosporomycetes</taxon>
        <taxon>Peronosporales</taxon>
        <taxon>Peronosporaceae</taxon>
        <taxon>Phytophthora</taxon>
    </lineage>
</organism>
<evidence type="ECO:0000256" key="4">
    <source>
        <dbReference type="ARBA" id="ARBA00035393"/>
    </source>
</evidence>
<comment type="caution">
    <text evidence="7">The sequence shown here is derived from an EMBL/GenBank/DDBJ whole genome shotgun (WGS) entry which is preliminary data.</text>
</comment>
<keyword evidence="8" id="KW-1185">Reference proteome</keyword>
<gene>
    <name evidence="7" type="ORF">Plil01_000244000</name>
</gene>
<dbReference type="PANTHER" id="PTHR21314:SF0">
    <property type="entry name" value="QUEUOSINE 5'-PHOSPHATE N-GLYCOSYLASE_HYDROLASE"/>
    <property type="match status" value="1"/>
</dbReference>